<sequence length="286" mass="32064">MPQNTPQIDLEALAGTIRAHEAAQGQPVSRMGYFCAPFRPADGPFSDKVIKIYRAPGDAAALDRLAQAHDDYVAALIATGVPMPDTQFVLLPQGGARVPVIIQQALPESSLMRPRMQAEGLASTLEMMEAAGLVIARFWNAADRFDTRIGFHPSIRNFAVLDGEAIFYDSFPPLIHYSREEMGRMLLTYSDKRLMRVIGPFMRRRVTGIQDEWYSPPETLVGLVGSACRLRPEHAEHYLAWGRDFVRREMPRWADEALEGLREAPRLPGYWTGFRKLLGLQGEPNV</sequence>
<proteinExistence type="predicted"/>
<accession>A0A8J2ZJT5</accession>
<dbReference type="InterPro" id="IPR045780">
    <property type="entry name" value="DUF6206"/>
</dbReference>
<dbReference type="RefSeq" id="WP_188789987.1">
    <property type="nucleotide sequence ID" value="NZ_BMJV01000003.1"/>
</dbReference>
<keyword evidence="2" id="KW-1185">Reference proteome</keyword>
<name>A0A8J2ZJT5_9RHOB</name>
<reference evidence="1" key="2">
    <citation type="submission" date="2020-09" db="EMBL/GenBank/DDBJ databases">
        <authorList>
            <person name="Sun Q."/>
            <person name="Zhou Y."/>
        </authorList>
    </citation>
    <scope>NUCLEOTIDE SEQUENCE</scope>
    <source>
        <strain evidence="1">CGMCC 1.15762</strain>
    </source>
</reference>
<protein>
    <submittedName>
        <fullName evidence="1">Uncharacterized protein</fullName>
    </submittedName>
</protein>
<organism evidence="1 2">
    <name type="scientific">Salipiger pallidus</name>
    <dbReference type="NCBI Taxonomy" id="1775170"/>
    <lineage>
        <taxon>Bacteria</taxon>
        <taxon>Pseudomonadati</taxon>
        <taxon>Pseudomonadota</taxon>
        <taxon>Alphaproteobacteria</taxon>
        <taxon>Rhodobacterales</taxon>
        <taxon>Roseobacteraceae</taxon>
        <taxon>Salipiger</taxon>
    </lineage>
</organism>
<dbReference type="Proteomes" id="UP000617145">
    <property type="component" value="Unassembled WGS sequence"/>
</dbReference>
<evidence type="ECO:0000313" key="1">
    <source>
        <dbReference type="EMBL" id="GGG71388.1"/>
    </source>
</evidence>
<gene>
    <name evidence="1" type="ORF">GCM10011415_19040</name>
</gene>
<comment type="caution">
    <text evidence="1">The sequence shown here is derived from an EMBL/GenBank/DDBJ whole genome shotgun (WGS) entry which is preliminary data.</text>
</comment>
<dbReference type="Pfam" id="PF19709">
    <property type="entry name" value="DUF6206"/>
    <property type="match status" value="1"/>
</dbReference>
<dbReference type="EMBL" id="BMJV01000003">
    <property type="protein sequence ID" value="GGG71388.1"/>
    <property type="molecule type" value="Genomic_DNA"/>
</dbReference>
<reference evidence="1" key="1">
    <citation type="journal article" date="2014" name="Int. J. Syst. Evol. Microbiol.">
        <title>Complete genome sequence of Corynebacterium casei LMG S-19264T (=DSM 44701T), isolated from a smear-ripened cheese.</title>
        <authorList>
            <consortium name="US DOE Joint Genome Institute (JGI-PGF)"/>
            <person name="Walter F."/>
            <person name="Albersmeier A."/>
            <person name="Kalinowski J."/>
            <person name="Ruckert C."/>
        </authorList>
    </citation>
    <scope>NUCLEOTIDE SEQUENCE</scope>
    <source>
        <strain evidence="1">CGMCC 1.15762</strain>
    </source>
</reference>
<evidence type="ECO:0000313" key="2">
    <source>
        <dbReference type="Proteomes" id="UP000617145"/>
    </source>
</evidence>
<dbReference type="AlphaFoldDB" id="A0A8J2ZJT5"/>